<dbReference type="InterPro" id="IPR046256">
    <property type="entry name" value="DUF6289"/>
</dbReference>
<feature type="signal peptide" evidence="1">
    <location>
        <begin position="1"/>
        <end position="29"/>
    </location>
</feature>
<evidence type="ECO:0000256" key="1">
    <source>
        <dbReference type="SAM" id="SignalP"/>
    </source>
</evidence>
<organism evidence="2 3">
    <name type="scientific">Micromonospora rubida</name>
    <dbReference type="NCBI Taxonomy" id="2697657"/>
    <lineage>
        <taxon>Bacteria</taxon>
        <taxon>Bacillati</taxon>
        <taxon>Actinomycetota</taxon>
        <taxon>Actinomycetes</taxon>
        <taxon>Micromonosporales</taxon>
        <taxon>Micromonosporaceae</taxon>
        <taxon>Micromonospora</taxon>
    </lineage>
</organism>
<keyword evidence="3" id="KW-1185">Reference proteome</keyword>
<evidence type="ECO:0008006" key="4">
    <source>
        <dbReference type="Google" id="ProtNLM"/>
    </source>
</evidence>
<comment type="caution">
    <text evidence="2">The sequence shown here is derived from an EMBL/GenBank/DDBJ whole genome shotgun (WGS) entry which is preliminary data.</text>
</comment>
<evidence type="ECO:0000313" key="2">
    <source>
        <dbReference type="EMBL" id="MFI0791778.1"/>
    </source>
</evidence>
<feature type="chain" id="PRO_5047228276" description="Secreted protein" evidence="1">
    <location>
        <begin position="30"/>
        <end position="86"/>
    </location>
</feature>
<dbReference type="EMBL" id="JBIRPU010000002">
    <property type="protein sequence ID" value="MFI0791778.1"/>
    <property type="molecule type" value="Genomic_DNA"/>
</dbReference>
<dbReference type="Pfam" id="PF19806">
    <property type="entry name" value="DUF6289"/>
    <property type="match status" value="1"/>
</dbReference>
<gene>
    <name evidence="2" type="ORF">ACH4OY_03600</name>
</gene>
<accession>A0ABW7SDK8</accession>
<dbReference type="Proteomes" id="UP001611075">
    <property type="component" value="Unassembled WGS sequence"/>
</dbReference>
<reference evidence="2 3" key="1">
    <citation type="submission" date="2024-10" db="EMBL/GenBank/DDBJ databases">
        <title>The Natural Products Discovery Center: Release of the First 8490 Sequenced Strains for Exploring Actinobacteria Biosynthetic Diversity.</title>
        <authorList>
            <person name="Kalkreuter E."/>
            <person name="Kautsar S.A."/>
            <person name="Yang D."/>
            <person name="Bader C.D."/>
            <person name="Teijaro C.N."/>
            <person name="Fluegel L."/>
            <person name="Davis C.M."/>
            <person name="Simpson J.R."/>
            <person name="Lauterbach L."/>
            <person name="Steele A.D."/>
            <person name="Gui C."/>
            <person name="Meng S."/>
            <person name="Li G."/>
            <person name="Viehrig K."/>
            <person name="Ye F."/>
            <person name="Su P."/>
            <person name="Kiefer A.F."/>
            <person name="Nichols A."/>
            <person name="Cepeda A.J."/>
            <person name="Yan W."/>
            <person name="Fan B."/>
            <person name="Jiang Y."/>
            <person name="Adhikari A."/>
            <person name="Zheng C.-J."/>
            <person name="Schuster L."/>
            <person name="Cowan T.M."/>
            <person name="Smanski M.J."/>
            <person name="Chevrette M.G."/>
            <person name="De Carvalho L.P.S."/>
            <person name="Shen B."/>
        </authorList>
    </citation>
    <scope>NUCLEOTIDE SEQUENCE [LARGE SCALE GENOMIC DNA]</scope>
    <source>
        <strain evidence="2 3">NPDC021253</strain>
    </source>
</reference>
<sequence>MKKFVRNAVLATLLTVAGTTAVVASPAMALPYPNDNESITFIYYSDASKTVEVGMYVYGNCLENFEYGDRTRYSTWHRTACPRDLP</sequence>
<name>A0ABW7SDK8_9ACTN</name>
<dbReference type="RefSeq" id="WP_396676449.1">
    <property type="nucleotide sequence ID" value="NZ_JBIRPU010000002.1"/>
</dbReference>
<proteinExistence type="predicted"/>
<protein>
    <recommendedName>
        <fullName evidence="4">Secreted protein</fullName>
    </recommendedName>
</protein>
<keyword evidence="1" id="KW-0732">Signal</keyword>
<evidence type="ECO:0000313" key="3">
    <source>
        <dbReference type="Proteomes" id="UP001611075"/>
    </source>
</evidence>